<name>A0ABR1HC79_9HYPO</name>
<feature type="transmembrane region" description="Helical" evidence="2">
    <location>
        <begin position="36"/>
        <end position="61"/>
    </location>
</feature>
<dbReference type="Proteomes" id="UP001498476">
    <property type="component" value="Unassembled WGS sequence"/>
</dbReference>
<dbReference type="PANTHER" id="PTHR10039">
    <property type="entry name" value="AMELOGENIN"/>
    <property type="match status" value="1"/>
</dbReference>
<gene>
    <name evidence="4" type="ORF">QQX98_003779</name>
</gene>
<evidence type="ECO:0000256" key="2">
    <source>
        <dbReference type="SAM" id="Phobius"/>
    </source>
</evidence>
<dbReference type="Pfam" id="PF24883">
    <property type="entry name" value="NPHP3_N"/>
    <property type="match status" value="1"/>
</dbReference>
<keyword evidence="1" id="KW-0677">Repeat</keyword>
<evidence type="ECO:0000313" key="5">
    <source>
        <dbReference type="Proteomes" id="UP001498476"/>
    </source>
</evidence>
<feature type="domain" description="Nephrocystin 3-like N-terminal" evidence="3">
    <location>
        <begin position="165"/>
        <end position="301"/>
    </location>
</feature>
<dbReference type="EMBL" id="JAZAVJ010000044">
    <property type="protein sequence ID" value="KAK7418761.1"/>
    <property type="molecule type" value="Genomic_DNA"/>
</dbReference>
<keyword evidence="2" id="KW-1133">Transmembrane helix</keyword>
<comment type="caution">
    <text evidence="4">The sequence shown here is derived from an EMBL/GenBank/DDBJ whole genome shotgun (WGS) entry which is preliminary data.</text>
</comment>
<organism evidence="4 5">
    <name type="scientific">Neonectria punicea</name>
    <dbReference type="NCBI Taxonomy" id="979145"/>
    <lineage>
        <taxon>Eukaryota</taxon>
        <taxon>Fungi</taxon>
        <taxon>Dikarya</taxon>
        <taxon>Ascomycota</taxon>
        <taxon>Pezizomycotina</taxon>
        <taxon>Sordariomycetes</taxon>
        <taxon>Hypocreomycetidae</taxon>
        <taxon>Hypocreales</taxon>
        <taxon>Nectriaceae</taxon>
        <taxon>Neonectria</taxon>
    </lineage>
</organism>
<keyword evidence="2" id="KW-0812">Transmembrane</keyword>
<evidence type="ECO:0000256" key="1">
    <source>
        <dbReference type="ARBA" id="ARBA00022737"/>
    </source>
</evidence>
<dbReference type="InterPro" id="IPR056884">
    <property type="entry name" value="NPHP3-like_N"/>
</dbReference>
<proteinExistence type="predicted"/>
<evidence type="ECO:0000259" key="3">
    <source>
        <dbReference type="Pfam" id="PF24883"/>
    </source>
</evidence>
<accession>A0ABR1HC79</accession>
<protein>
    <recommendedName>
        <fullName evidence="3">Nephrocystin 3-like N-terminal domain-containing protein</fullName>
    </recommendedName>
</protein>
<sequence>MTGEKGFEHFTTNLLELESQDSSGVRRKANAFVKKMYPFASFALSIVSIGSTAAGIVPLTVVVNALDQICIGHRSSRLDDSRHPDQTIIVDAIKLLTAMTGYIRTNVLYLKSCWFGKLAKTAFSENNVVTAEKDLDEAAEAFHKICGHAADLRILESSPKWKEDGKTVLTAVVDWVKAKVEESPVLAVSYAYCEYDASKEDQEAISILKSIARQLVEWAPRSQRSRLIKETRDFLKHLGPEKSPTLEVDFLTSVTSMFQQAIVVINALDECPSEIAGGETNRSTLVKWLRAIPKLKLLITSHDIPAIRTALDGSKVLPMRPSWTSIQTYLTQLIDDRKTLLNNVARSRDLRTQIDDAVKSRFGEPIFITARLLIEFVSPLPLGEIKDILKSAAEASKKSTIGDAHGSSGTHLSMSDPTFWYRLLIDRIKDRKDEGIQILAWVSCANRRLSVEEL</sequence>
<evidence type="ECO:0000313" key="4">
    <source>
        <dbReference type="EMBL" id="KAK7418761.1"/>
    </source>
</evidence>
<reference evidence="4 5" key="1">
    <citation type="journal article" date="2025" name="Microbiol. Resour. Announc.">
        <title>Draft genome sequences for Neonectria magnoliae and Neonectria punicea, canker pathogens of Liriodendron tulipifera and Acer saccharum in West Virginia.</title>
        <authorList>
            <person name="Petronek H.M."/>
            <person name="Kasson M.T."/>
            <person name="Metheny A.M."/>
            <person name="Stauder C.M."/>
            <person name="Lovett B."/>
            <person name="Lynch S.C."/>
            <person name="Garnas J.R."/>
            <person name="Kasson L.R."/>
            <person name="Stajich J.E."/>
        </authorList>
    </citation>
    <scope>NUCLEOTIDE SEQUENCE [LARGE SCALE GENOMIC DNA]</scope>
    <source>
        <strain evidence="4 5">NRRL 64653</strain>
    </source>
</reference>
<keyword evidence="2" id="KW-0472">Membrane</keyword>
<keyword evidence="5" id="KW-1185">Reference proteome</keyword>
<dbReference type="PANTHER" id="PTHR10039:SF16">
    <property type="entry name" value="GPI INOSITOL-DEACYLASE"/>
    <property type="match status" value="1"/>
</dbReference>